<feature type="compositionally biased region" description="Basic and acidic residues" evidence="1">
    <location>
        <begin position="70"/>
        <end position="81"/>
    </location>
</feature>
<feature type="compositionally biased region" description="Basic and acidic residues" evidence="1">
    <location>
        <begin position="11"/>
        <end position="24"/>
    </location>
</feature>
<proteinExistence type="predicted"/>
<dbReference type="Proteomes" id="UP000317650">
    <property type="component" value="Chromosome 5"/>
</dbReference>
<dbReference type="AlphaFoldDB" id="A0A4S8JWC3"/>
<evidence type="ECO:0000313" key="2">
    <source>
        <dbReference type="EMBL" id="THU66556.1"/>
    </source>
</evidence>
<evidence type="ECO:0000313" key="3">
    <source>
        <dbReference type="Proteomes" id="UP000317650"/>
    </source>
</evidence>
<dbReference type="EMBL" id="PYDT01000003">
    <property type="protein sequence ID" value="THU66556.1"/>
    <property type="molecule type" value="Genomic_DNA"/>
</dbReference>
<accession>A0A4S8JWC3</accession>
<feature type="compositionally biased region" description="Basic and acidic residues" evidence="1">
    <location>
        <begin position="53"/>
        <end position="62"/>
    </location>
</feature>
<sequence length="166" mass="17981">MAPRPPAEPRFGMREAPVELEAGRPRKKAKTCTSKKLDVPMTQPEGGVSTDTGRGRQRDLGRGEAGPSREVAEKAPREPSIRDLCCLPAGTPGEPYQARAVGELLEGQPFDPLVTRWGGLTRGDRVWADGESTALFARGGLHPDMSREMYVMPFDVLLGKAAKSLL</sequence>
<gene>
    <name evidence="2" type="ORF">C4D60_Mb05t15390</name>
</gene>
<reference evidence="2 3" key="1">
    <citation type="journal article" date="2019" name="Nat. Plants">
        <title>Genome sequencing of Musa balbisiana reveals subgenome evolution and function divergence in polyploid bananas.</title>
        <authorList>
            <person name="Yao X."/>
        </authorList>
    </citation>
    <scope>NUCLEOTIDE SEQUENCE [LARGE SCALE GENOMIC DNA]</scope>
    <source>
        <strain evidence="3">cv. DH-PKW</strain>
        <tissue evidence="2">Leaves</tissue>
    </source>
</reference>
<keyword evidence="3" id="KW-1185">Reference proteome</keyword>
<comment type="caution">
    <text evidence="2">The sequence shown here is derived from an EMBL/GenBank/DDBJ whole genome shotgun (WGS) entry which is preliminary data.</text>
</comment>
<protein>
    <submittedName>
        <fullName evidence="2">Uncharacterized protein</fullName>
    </submittedName>
</protein>
<name>A0A4S8JWC3_MUSBA</name>
<evidence type="ECO:0000256" key="1">
    <source>
        <dbReference type="SAM" id="MobiDB-lite"/>
    </source>
</evidence>
<feature type="region of interest" description="Disordered" evidence="1">
    <location>
        <begin position="1"/>
        <end position="88"/>
    </location>
</feature>
<organism evidence="2 3">
    <name type="scientific">Musa balbisiana</name>
    <name type="common">Banana</name>
    <dbReference type="NCBI Taxonomy" id="52838"/>
    <lineage>
        <taxon>Eukaryota</taxon>
        <taxon>Viridiplantae</taxon>
        <taxon>Streptophyta</taxon>
        <taxon>Embryophyta</taxon>
        <taxon>Tracheophyta</taxon>
        <taxon>Spermatophyta</taxon>
        <taxon>Magnoliopsida</taxon>
        <taxon>Liliopsida</taxon>
        <taxon>Zingiberales</taxon>
        <taxon>Musaceae</taxon>
        <taxon>Musa</taxon>
    </lineage>
</organism>